<feature type="transmembrane region" description="Helical" evidence="5">
    <location>
        <begin position="44"/>
        <end position="69"/>
    </location>
</feature>
<keyword evidence="2 5" id="KW-0812">Transmembrane</keyword>
<evidence type="ECO:0000313" key="8">
    <source>
        <dbReference type="Proteomes" id="UP000184526"/>
    </source>
</evidence>
<feature type="transmembrane region" description="Helical" evidence="5">
    <location>
        <begin position="81"/>
        <end position="102"/>
    </location>
</feature>
<gene>
    <name evidence="7" type="ORF">SAMN02745196_01734</name>
</gene>
<feature type="domain" description="RDD" evidence="6">
    <location>
        <begin position="4"/>
        <end position="138"/>
    </location>
</feature>
<comment type="subcellular location">
    <subcellularLocation>
        <location evidence="1">Membrane</location>
        <topology evidence="1">Multi-pass membrane protein</topology>
    </subcellularLocation>
</comment>
<dbReference type="Pfam" id="PF06271">
    <property type="entry name" value="RDD"/>
    <property type="match status" value="1"/>
</dbReference>
<dbReference type="InterPro" id="IPR010432">
    <property type="entry name" value="RDD"/>
</dbReference>
<evidence type="ECO:0000259" key="6">
    <source>
        <dbReference type="Pfam" id="PF06271"/>
    </source>
</evidence>
<evidence type="ECO:0000256" key="1">
    <source>
        <dbReference type="ARBA" id="ARBA00004141"/>
    </source>
</evidence>
<dbReference type="EMBL" id="FQXP01000006">
    <property type="protein sequence ID" value="SHH88622.1"/>
    <property type="molecule type" value="Genomic_DNA"/>
</dbReference>
<protein>
    <submittedName>
        <fullName evidence="7">RDD family protein</fullName>
    </submittedName>
</protein>
<accession>A0A1M5WMH4</accession>
<keyword evidence="4 5" id="KW-0472">Membrane</keyword>
<proteinExistence type="predicted"/>
<dbReference type="AlphaFoldDB" id="A0A1M5WMH4"/>
<keyword evidence="8" id="KW-1185">Reference proteome</keyword>
<keyword evidence="3 5" id="KW-1133">Transmembrane helix</keyword>
<evidence type="ECO:0000256" key="2">
    <source>
        <dbReference type="ARBA" id="ARBA00022692"/>
    </source>
</evidence>
<evidence type="ECO:0000256" key="3">
    <source>
        <dbReference type="ARBA" id="ARBA00022989"/>
    </source>
</evidence>
<name>A0A1M5WMH4_9CLOT</name>
<feature type="transmembrane region" description="Helical" evidence="5">
    <location>
        <begin position="6"/>
        <end position="32"/>
    </location>
</feature>
<dbReference type="GO" id="GO:0016020">
    <property type="term" value="C:membrane"/>
    <property type="evidence" value="ECO:0007669"/>
    <property type="project" value="UniProtKB-SubCell"/>
</dbReference>
<evidence type="ECO:0000256" key="5">
    <source>
        <dbReference type="SAM" id="Phobius"/>
    </source>
</evidence>
<evidence type="ECO:0000256" key="4">
    <source>
        <dbReference type="ARBA" id="ARBA00023136"/>
    </source>
</evidence>
<dbReference type="RefSeq" id="WP_072831631.1">
    <property type="nucleotide sequence ID" value="NZ_FQXP01000006.1"/>
</dbReference>
<reference evidence="7 8" key="1">
    <citation type="submission" date="2016-11" db="EMBL/GenBank/DDBJ databases">
        <authorList>
            <person name="Jaros S."/>
            <person name="Januszkiewicz K."/>
            <person name="Wedrychowicz H."/>
        </authorList>
    </citation>
    <scope>NUCLEOTIDE SEQUENCE [LARGE SCALE GENOMIC DNA]</scope>
    <source>
        <strain evidence="7 8">DSM 3089</strain>
    </source>
</reference>
<dbReference type="Proteomes" id="UP000184526">
    <property type="component" value="Unassembled WGS sequence"/>
</dbReference>
<sequence length="150" mass="16673">MKYKRLIANIIDHIIVSLITGIIVCIIVGSIIDNTQGGVGAIPFFIMIACFLPSCTSGYLSFWIIIAAFEDNLSHIGEISPYISVILTIIIIQTIVLSIVEISNNGLTIGRRSFKIKVISDSGKYTIRKALTRNLVKSKENISFIYHLYH</sequence>
<evidence type="ECO:0000313" key="7">
    <source>
        <dbReference type="EMBL" id="SHH88622.1"/>
    </source>
</evidence>
<organism evidence="7 8">
    <name type="scientific">Clostridium collagenovorans DSM 3089</name>
    <dbReference type="NCBI Taxonomy" id="1121306"/>
    <lineage>
        <taxon>Bacteria</taxon>
        <taxon>Bacillati</taxon>
        <taxon>Bacillota</taxon>
        <taxon>Clostridia</taxon>
        <taxon>Eubacteriales</taxon>
        <taxon>Clostridiaceae</taxon>
        <taxon>Clostridium</taxon>
    </lineage>
</organism>